<proteinExistence type="predicted"/>
<evidence type="ECO:0000313" key="3">
    <source>
        <dbReference type="Proteomes" id="UP001195483"/>
    </source>
</evidence>
<keyword evidence="3" id="KW-1185">Reference proteome</keyword>
<reference evidence="2" key="3">
    <citation type="submission" date="2023-05" db="EMBL/GenBank/DDBJ databases">
        <authorList>
            <person name="Smith C.H."/>
        </authorList>
    </citation>
    <scope>NUCLEOTIDE SEQUENCE</scope>
    <source>
        <strain evidence="2">CHS0354</strain>
        <tissue evidence="2">Mantle</tissue>
    </source>
</reference>
<feature type="region of interest" description="Disordered" evidence="1">
    <location>
        <begin position="45"/>
        <end position="77"/>
    </location>
</feature>
<dbReference type="AlphaFoldDB" id="A0AAE0W2V0"/>
<name>A0AAE0W2V0_9BIVA</name>
<protein>
    <submittedName>
        <fullName evidence="2">Uncharacterized protein</fullName>
    </submittedName>
</protein>
<reference evidence="2" key="2">
    <citation type="journal article" date="2021" name="Genome Biol. Evol.">
        <title>Developing a high-quality reference genome for a parasitic bivalve with doubly uniparental inheritance (Bivalvia: Unionida).</title>
        <authorList>
            <person name="Smith C.H."/>
        </authorList>
    </citation>
    <scope>NUCLEOTIDE SEQUENCE</scope>
    <source>
        <strain evidence="2">CHS0354</strain>
        <tissue evidence="2">Mantle</tissue>
    </source>
</reference>
<accession>A0AAE0W2V0</accession>
<evidence type="ECO:0000313" key="2">
    <source>
        <dbReference type="EMBL" id="KAK3600028.1"/>
    </source>
</evidence>
<gene>
    <name evidence="2" type="ORF">CHS0354_012707</name>
</gene>
<comment type="caution">
    <text evidence="2">The sequence shown here is derived from an EMBL/GenBank/DDBJ whole genome shotgun (WGS) entry which is preliminary data.</text>
</comment>
<dbReference type="EMBL" id="JAEAOA010000768">
    <property type="protein sequence ID" value="KAK3600028.1"/>
    <property type="molecule type" value="Genomic_DNA"/>
</dbReference>
<organism evidence="2 3">
    <name type="scientific">Potamilus streckersoni</name>
    <dbReference type="NCBI Taxonomy" id="2493646"/>
    <lineage>
        <taxon>Eukaryota</taxon>
        <taxon>Metazoa</taxon>
        <taxon>Spiralia</taxon>
        <taxon>Lophotrochozoa</taxon>
        <taxon>Mollusca</taxon>
        <taxon>Bivalvia</taxon>
        <taxon>Autobranchia</taxon>
        <taxon>Heteroconchia</taxon>
        <taxon>Palaeoheterodonta</taxon>
        <taxon>Unionida</taxon>
        <taxon>Unionoidea</taxon>
        <taxon>Unionidae</taxon>
        <taxon>Ambleminae</taxon>
        <taxon>Lampsilini</taxon>
        <taxon>Potamilus</taxon>
    </lineage>
</organism>
<sequence length="77" mass="8491">MGIKNDDTGSMIPPPSAVLFLFPQPDICAGECGKDVDQRTSCLLHKHKDGGRKQDSRAPVYSQRLTRTMKRGSDSWG</sequence>
<dbReference type="Proteomes" id="UP001195483">
    <property type="component" value="Unassembled WGS sequence"/>
</dbReference>
<reference evidence="2" key="1">
    <citation type="journal article" date="2021" name="Genome Biol. Evol.">
        <title>A High-Quality Reference Genome for a Parasitic Bivalve with Doubly Uniparental Inheritance (Bivalvia: Unionida).</title>
        <authorList>
            <person name="Smith C.H."/>
        </authorList>
    </citation>
    <scope>NUCLEOTIDE SEQUENCE</scope>
    <source>
        <strain evidence="2">CHS0354</strain>
    </source>
</reference>
<evidence type="ECO:0000256" key="1">
    <source>
        <dbReference type="SAM" id="MobiDB-lite"/>
    </source>
</evidence>